<comment type="caution">
    <text evidence="1">The sequence shown here is derived from an EMBL/GenBank/DDBJ whole genome shotgun (WGS) entry which is preliminary data.</text>
</comment>
<accession>A0ACA9PGA5</accession>
<organism evidence="1 2">
    <name type="scientific">Racocetra persica</name>
    <dbReference type="NCBI Taxonomy" id="160502"/>
    <lineage>
        <taxon>Eukaryota</taxon>
        <taxon>Fungi</taxon>
        <taxon>Fungi incertae sedis</taxon>
        <taxon>Mucoromycota</taxon>
        <taxon>Glomeromycotina</taxon>
        <taxon>Glomeromycetes</taxon>
        <taxon>Diversisporales</taxon>
        <taxon>Gigasporaceae</taxon>
        <taxon>Racocetra</taxon>
    </lineage>
</organism>
<reference evidence="1" key="1">
    <citation type="submission" date="2021-06" db="EMBL/GenBank/DDBJ databases">
        <authorList>
            <person name="Kallberg Y."/>
            <person name="Tangrot J."/>
            <person name="Rosling A."/>
        </authorList>
    </citation>
    <scope>NUCLEOTIDE SEQUENCE</scope>
    <source>
        <strain evidence="1">MA461A</strain>
    </source>
</reference>
<gene>
    <name evidence="1" type="ORF">RPERSI_LOCUS10191</name>
</gene>
<dbReference type="Proteomes" id="UP000789920">
    <property type="component" value="Unassembled WGS sequence"/>
</dbReference>
<sequence length="112" mass="13032">MNVEFDGDALARWWKDRDEMIILGSEKWKLLQELDSLVEQSDFTIQSKTRYDAFYKTELNSFLTSLGIKTLIISGVKTNLCCETTARSTFDKNYDIVFLEDVTAMDTEEMHK</sequence>
<keyword evidence="2" id="KW-1185">Reference proteome</keyword>
<proteinExistence type="predicted"/>
<feature type="non-terminal residue" evidence="1">
    <location>
        <position position="112"/>
    </location>
</feature>
<evidence type="ECO:0000313" key="1">
    <source>
        <dbReference type="EMBL" id="CAG8704866.1"/>
    </source>
</evidence>
<name>A0ACA9PGA5_9GLOM</name>
<protein>
    <submittedName>
        <fullName evidence="1">36642_t:CDS:1</fullName>
    </submittedName>
</protein>
<dbReference type="EMBL" id="CAJVQC010019972">
    <property type="protein sequence ID" value="CAG8704866.1"/>
    <property type="molecule type" value="Genomic_DNA"/>
</dbReference>
<evidence type="ECO:0000313" key="2">
    <source>
        <dbReference type="Proteomes" id="UP000789920"/>
    </source>
</evidence>